<name>A0A8B4TQ59_9ENTR</name>
<accession>A0A8B4TQ59</accession>
<evidence type="ECO:0000313" key="1">
    <source>
        <dbReference type="EMBL" id="SXD87218.1"/>
    </source>
</evidence>
<gene>
    <name evidence="1" type="ORF">SAMEA3538780_00818</name>
</gene>
<comment type="caution">
    <text evidence="1">The sequence shown here is derived from an EMBL/GenBank/DDBJ whole genome shotgun (WGS) entry which is preliminary data.</text>
</comment>
<dbReference type="Proteomes" id="UP000257712">
    <property type="component" value="Unassembled WGS sequence"/>
</dbReference>
<dbReference type="AlphaFoldDB" id="A0A8B4TQ59"/>
<protein>
    <submittedName>
        <fullName evidence="1">Uncharacterized protein</fullName>
    </submittedName>
</protein>
<dbReference type="EMBL" id="UJZG01000001">
    <property type="protein sequence ID" value="SXD87218.1"/>
    <property type="molecule type" value="Genomic_DNA"/>
</dbReference>
<reference evidence="1 2" key="1">
    <citation type="submission" date="2018-08" db="EMBL/GenBank/DDBJ databases">
        <authorList>
            <consortium name="Pathogen Informatics"/>
        </authorList>
    </citation>
    <scope>NUCLEOTIDE SEQUENCE [LARGE SCALE GENOMIC DNA]</scope>
    <source>
        <strain evidence="1 2">EuSCAPE_IT371</strain>
    </source>
</reference>
<proteinExistence type="predicted"/>
<sequence>MSFIHCITIHARYFQWCNDKLVKYLLNDTINLFSKFLNGQYQIRNDSYIIHIHYLELFTVDFLLYTREGIN</sequence>
<evidence type="ECO:0000313" key="2">
    <source>
        <dbReference type="Proteomes" id="UP000257712"/>
    </source>
</evidence>
<organism evidence="1 2">
    <name type="scientific">Klebsiella quasivariicola</name>
    <dbReference type="NCBI Taxonomy" id="2026240"/>
    <lineage>
        <taxon>Bacteria</taxon>
        <taxon>Pseudomonadati</taxon>
        <taxon>Pseudomonadota</taxon>
        <taxon>Gammaproteobacteria</taxon>
        <taxon>Enterobacterales</taxon>
        <taxon>Enterobacteriaceae</taxon>
        <taxon>Klebsiella/Raoultella group</taxon>
        <taxon>Klebsiella</taxon>
        <taxon>Klebsiella pneumoniae complex</taxon>
    </lineage>
</organism>